<dbReference type="InterPro" id="IPR010559">
    <property type="entry name" value="Sig_transdc_His_kin_internal"/>
</dbReference>
<feature type="transmembrane region" description="Helical" evidence="1">
    <location>
        <begin position="46"/>
        <end position="69"/>
    </location>
</feature>
<evidence type="ECO:0000259" key="2">
    <source>
        <dbReference type="Pfam" id="PF06580"/>
    </source>
</evidence>
<dbReference type="AlphaFoldDB" id="A0AAN5AJ91"/>
<dbReference type="RefSeq" id="WP_338236413.1">
    <property type="nucleotide sequence ID" value="NZ_BQKE01000001.1"/>
</dbReference>
<evidence type="ECO:0000256" key="1">
    <source>
        <dbReference type="SAM" id="Phobius"/>
    </source>
</evidence>
<dbReference type="PANTHER" id="PTHR34220:SF7">
    <property type="entry name" value="SENSOR HISTIDINE KINASE YPDA"/>
    <property type="match status" value="1"/>
</dbReference>
<evidence type="ECO:0000313" key="4">
    <source>
        <dbReference type="Proteomes" id="UP001310022"/>
    </source>
</evidence>
<dbReference type="EMBL" id="BQKE01000001">
    <property type="protein sequence ID" value="GJM60714.1"/>
    <property type="molecule type" value="Genomic_DNA"/>
</dbReference>
<feature type="transmembrane region" description="Helical" evidence="1">
    <location>
        <begin position="12"/>
        <end position="34"/>
    </location>
</feature>
<keyword evidence="1" id="KW-0472">Membrane</keyword>
<proteinExistence type="predicted"/>
<evidence type="ECO:0000313" key="3">
    <source>
        <dbReference type="EMBL" id="GJM60714.1"/>
    </source>
</evidence>
<dbReference type="InterPro" id="IPR050640">
    <property type="entry name" value="Bact_2-comp_sensor_kinase"/>
</dbReference>
<gene>
    <name evidence="3" type="ORF">PEDI_12660</name>
</gene>
<protein>
    <recommendedName>
        <fullName evidence="2">Signal transduction histidine kinase internal region domain-containing protein</fullName>
    </recommendedName>
</protein>
<keyword evidence="4" id="KW-1185">Reference proteome</keyword>
<dbReference type="Proteomes" id="UP001310022">
    <property type="component" value="Unassembled WGS sequence"/>
</dbReference>
<feature type="domain" description="Signal transduction histidine kinase internal region" evidence="2">
    <location>
        <begin position="169"/>
        <end position="245"/>
    </location>
</feature>
<reference evidence="3 4" key="1">
    <citation type="submission" date="2021-12" db="EMBL/GenBank/DDBJ databases">
        <title>Genome sequencing of bacteria with rrn-lacking chromosome and rrn-plasmid.</title>
        <authorList>
            <person name="Anda M."/>
            <person name="Iwasaki W."/>
        </authorList>
    </citation>
    <scope>NUCLEOTIDE SEQUENCE [LARGE SCALE GENOMIC DNA]</scope>
    <source>
        <strain evidence="3 4">NBRC 15940</strain>
    </source>
</reference>
<keyword evidence="1" id="KW-0812">Transmembrane</keyword>
<dbReference type="GO" id="GO:0000155">
    <property type="term" value="F:phosphorelay sensor kinase activity"/>
    <property type="evidence" value="ECO:0007669"/>
    <property type="project" value="InterPro"/>
</dbReference>
<dbReference type="Pfam" id="PF06580">
    <property type="entry name" value="His_kinase"/>
    <property type="match status" value="1"/>
</dbReference>
<keyword evidence="1" id="KW-1133">Transmembrane helix</keyword>
<comment type="caution">
    <text evidence="3">The sequence shown here is derived from an EMBL/GenBank/DDBJ whole genome shotgun (WGS) entry which is preliminary data.</text>
</comment>
<dbReference type="PANTHER" id="PTHR34220">
    <property type="entry name" value="SENSOR HISTIDINE KINASE YPDA"/>
    <property type="match status" value="1"/>
</dbReference>
<accession>A0AAN5AJ91</accession>
<dbReference type="GO" id="GO:0016020">
    <property type="term" value="C:membrane"/>
    <property type="evidence" value="ECO:0007669"/>
    <property type="project" value="InterPro"/>
</dbReference>
<name>A0AAN5AJ91_9BACT</name>
<sequence>MGRFKLFKPDIRIFLLPLVGVLMMATSMALMFIFEYRTFSEIREISLSRTIFILLETFVSIGIMSQVIYYLNEVLPWSKSWWRRFLANFAMLLCFVFAMSIMISWNEGVIFKYLTKMGTGEIPKEMRFVMPVLTNTLFMTLIELLLQFETQSELKVKLARLEKEKINSQYSALKGQLDHHFLFNNLSVLSSIIYEDVEKADSFIQEFSNVYRYVLQINEKDLVTVEEELKFIDAYLYLFKSRFEEGFQYEIEVAEEDLHKMLPPLSLQVLVENAIKHNAIAKSKPMLLKISTNGRGELQVINTFQPRGEKVSSTDTGQKNLREKFLLLNIPAPSYEQENGNYIATLSLIDQQND</sequence>
<organism evidence="3 4">
    <name type="scientific">Persicobacter diffluens</name>
    <dbReference type="NCBI Taxonomy" id="981"/>
    <lineage>
        <taxon>Bacteria</taxon>
        <taxon>Pseudomonadati</taxon>
        <taxon>Bacteroidota</taxon>
        <taxon>Cytophagia</taxon>
        <taxon>Cytophagales</taxon>
        <taxon>Persicobacteraceae</taxon>
        <taxon>Persicobacter</taxon>
    </lineage>
</organism>
<feature type="transmembrane region" description="Helical" evidence="1">
    <location>
        <begin position="81"/>
        <end position="105"/>
    </location>
</feature>